<evidence type="ECO:0000313" key="1">
    <source>
        <dbReference type="EMBL" id="GAI14789.1"/>
    </source>
</evidence>
<protein>
    <submittedName>
        <fullName evidence="1">Uncharacterized protein</fullName>
    </submittedName>
</protein>
<reference evidence="1" key="1">
    <citation type="journal article" date="2014" name="Front. Microbiol.">
        <title>High frequency of phylogenetically diverse reductive dehalogenase-homologous genes in deep subseafloor sedimentary metagenomes.</title>
        <authorList>
            <person name="Kawai M."/>
            <person name="Futagami T."/>
            <person name="Toyoda A."/>
            <person name="Takaki Y."/>
            <person name="Nishi S."/>
            <person name="Hori S."/>
            <person name="Arai W."/>
            <person name="Tsubouchi T."/>
            <person name="Morono Y."/>
            <person name="Uchiyama I."/>
            <person name="Ito T."/>
            <person name="Fujiyama A."/>
            <person name="Inagaki F."/>
            <person name="Takami H."/>
        </authorList>
    </citation>
    <scope>NUCLEOTIDE SEQUENCE</scope>
    <source>
        <strain evidence="1">Expedition CK06-06</strain>
    </source>
</reference>
<accession>X1N814</accession>
<dbReference type="EMBL" id="BARV01009307">
    <property type="protein sequence ID" value="GAI14789.1"/>
    <property type="molecule type" value="Genomic_DNA"/>
</dbReference>
<proteinExistence type="predicted"/>
<sequence>RLMSVKEVEKRLARAKAHMGGDSSVYVKHLLARKAELESLKDRNKEI</sequence>
<feature type="non-terminal residue" evidence="1">
    <location>
        <position position="1"/>
    </location>
</feature>
<organism evidence="1">
    <name type="scientific">marine sediment metagenome</name>
    <dbReference type="NCBI Taxonomy" id="412755"/>
    <lineage>
        <taxon>unclassified sequences</taxon>
        <taxon>metagenomes</taxon>
        <taxon>ecological metagenomes</taxon>
    </lineage>
</organism>
<gene>
    <name evidence="1" type="ORF">S06H3_18406</name>
</gene>
<name>X1N814_9ZZZZ</name>
<comment type="caution">
    <text evidence="1">The sequence shown here is derived from an EMBL/GenBank/DDBJ whole genome shotgun (WGS) entry which is preliminary data.</text>
</comment>
<dbReference type="AlphaFoldDB" id="X1N814"/>